<evidence type="ECO:0000256" key="13">
    <source>
        <dbReference type="ARBA" id="ARBA00023033"/>
    </source>
</evidence>
<keyword evidence="5 16" id="KW-0285">Flavoprotein</keyword>
<dbReference type="GO" id="GO:0050660">
    <property type="term" value="F:flavin adenine dinucleotide binding"/>
    <property type="evidence" value="ECO:0007669"/>
    <property type="project" value="TreeGrafter"/>
</dbReference>
<dbReference type="InterPro" id="IPR003097">
    <property type="entry name" value="CysJ-like_FAD-binding"/>
</dbReference>
<dbReference type="InterPro" id="IPR001128">
    <property type="entry name" value="Cyt_P450"/>
</dbReference>
<dbReference type="InterPro" id="IPR002401">
    <property type="entry name" value="Cyt_P450_E_grp-I"/>
</dbReference>
<feature type="domain" description="FAD-binding FR-type" evidence="20">
    <location>
        <begin position="690"/>
        <end position="920"/>
    </location>
</feature>
<evidence type="ECO:0000256" key="18">
    <source>
        <dbReference type="SAM" id="MobiDB-lite"/>
    </source>
</evidence>
<dbReference type="FunFam" id="2.40.30.10:FF:000198">
    <property type="entry name" value="Bifunctional cytochrome P450/NADPH--P450 reductase"/>
    <property type="match status" value="1"/>
</dbReference>
<comment type="caution">
    <text evidence="21">The sequence shown here is derived from an EMBL/GenBank/DDBJ whole genome shotgun (WGS) entry which is preliminary data.</text>
</comment>
<evidence type="ECO:0000256" key="6">
    <source>
        <dbReference type="ARBA" id="ARBA00022643"/>
    </source>
</evidence>
<dbReference type="InterPro" id="IPR008254">
    <property type="entry name" value="Flavodoxin/NO_synth"/>
</dbReference>
<evidence type="ECO:0000256" key="12">
    <source>
        <dbReference type="ARBA" id="ARBA00023004"/>
    </source>
</evidence>
<comment type="cofactor">
    <cofactor evidence="16">
        <name>FAD</name>
        <dbReference type="ChEBI" id="CHEBI:57692"/>
    </cofactor>
    <cofactor evidence="16">
        <name>FMN</name>
        <dbReference type="ChEBI" id="CHEBI:58210"/>
    </cofactor>
</comment>
<reference evidence="21" key="1">
    <citation type="submission" date="2023-02" db="EMBL/GenBank/DDBJ databases">
        <authorList>
            <person name="Palmer J.M."/>
        </authorList>
    </citation>
    <scope>NUCLEOTIDE SEQUENCE</scope>
    <source>
        <strain evidence="21">FW57</strain>
    </source>
</reference>
<proteinExistence type="inferred from homology"/>
<evidence type="ECO:0000256" key="5">
    <source>
        <dbReference type="ARBA" id="ARBA00022630"/>
    </source>
</evidence>
<dbReference type="Gene3D" id="3.40.50.360">
    <property type="match status" value="1"/>
</dbReference>
<dbReference type="AlphaFoldDB" id="A0AAD4EVT1"/>
<evidence type="ECO:0000256" key="17">
    <source>
        <dbReference type="PIRSR" id="PIRSR000209-1"/>
    </source>
</evidence>
<evidence type="ECO:0000256" key="14">
    <source>
        <dbReference type="ARBA" id="ARBA00047827"/>
    </source>
</evidence>
<dbReference type="EC" id="1.14.14.1" evidence="16"/>
<evidence type="ECO:0000256" key="7">
    <source>
        <dbReference type="ARBA" id="ARBA00022723"/>
    </source>
</evidence>
<dbReference type="SUPFAM" id="SSF48264">
    <property type="entry name" value="Cytochrome P450"/>
    <property type="match status" value="1"/>
</dbReference>
<keyword evidence="3 16" id="KW-0813">Transport</keyword>
<evidence type="ECO:0000256" key="8">
    <source>
        <dbReference type="ARBA" id="ARBA00022827"/>
    </source>
</evidence>
<keyword evidence="22" id="KW-1185">Reference proteome</keyword>
<keyword evidence="10 16" id="KW-0249">Electron transport</keyword>
<feature type="domain" description="Flavodoxin-like" evidence="19">
    <location>
        <begin position="509"/>
        <end position="650"/>
    </location>
</feature>
<comment type="catalytic activity">
    <reaction evidence="15 16">
        <text>2 oxidized [cytochrome P450] + NADPH = 2 reduced [cytochrome P450] + NADP(+) + H(+)</text>
        <dbReference type="Rhea" id="RHEA:24040"/>
        <dbReference type="Rhea" id="RHEA-COMP:14627"/>
        <dbReference type="Rhea" id="RHEA-COMP:14628"/>
        <dbReference type="ChEBI" id="CHEBI:15378"/>
        <dbReference type="ChEBI" id="CHEBI:55376"/>
        <dbReference type="ChEBI" id="CHEBI:57783"/>
        <dbReference type="ChEBI" id="CHEBI:58349"/>
        <dbReference type="ChEBI" id="CHEBI:60344"/>
        <dbReference type="EC" id="1.6.2.4"/>
    </reaction>
</comment>
<dbReference type="SUPFAM" id="SSF52343">
    <property type="entry name" value="Ferredoxin reductase-like, C-terminal NADP-linked domain"/>
    <property type="match status" value="1"/>
</dbReference>
<evidence type="ECO:0000256" key="11">
    <source>
        <dbReference type="ARBA" id="ARBA00023002"/>
    </source>
</evidence>
<keyword evidence="13 16" id="KW-0503">Monooxygenase</keyword>
<keyword evidence="4 16" id="KW-0349">Heme</keyword>
<sequence>MADSSTHTIPIPGPPGLPLVGNALAIDKELPLRTFQDFAEEYGEIYRLNLPAGPTSSQALIHELCDDKRFRKPVAAALAEIRNGVHDGLFTAREEETNWGIAHRVLMPAFGPASIQGMFTEMHEIASQLALKWARHGSDAPIMVSEDFTRLTLDTLALCTMNFRFNSYYHDELHPFINAMGDFLTESGSRAMRPALTSVFYHQANRKYWEDIEVLRQTAQGVLETRRKHPTGRKDLLSAMLDGADPKTGQKLSDSSIIDNLITFLIAGHETTSGLLSFAFYQLIKHPDAYRKAQAEVDNVIGKGTIRVEHMNKLPYIAAVLRETLRLCPTIPIVARSAKEDEVIGGKYFVEKDQRFALLLAQSHLDPAVYGETAKEFVPERMLDENFDRLMKEYPDCWKPFGTGVRACIGRPFAWQEAVLVMAVLLQNFDFVLDDPSYELHYKQTLTIKPKDFYMRAILRDGQTPTELERRLAGDATTNPKSTVHSKLPHRQVSPSGVNQADRAEARPLSIFYGSNTGTCESLAQRLATGAAAHGYEATVVEPMDAAANNLPTDRPVVIITASFEGQPPDNAALFCNWLRQLKANELQNVSYAVYGCGHHDWTQTFHRVPKLVDQIMESRGASRLGEVGLTDVAQGDMFTDFEQWEDDVFWPAIEAKYGAADVAVDNDAALASDSLDVQFSSPRSSTLRQDVKEAVVVDERVLTAPGASPKKHIEIQLPEGMAYKVGDYLAVLPVNSKESINRVMRQFQLSWDSHITIGSDRWTALPTGTPVPVYDVLGSYVELSQPATRRGILRLADAAKDETTKQQLQTLAGDSYSDEISLKRVSVLDLLDRFPSVSLPFGSFLSLLPPIRPRQYSISSSPLQSPSRVTLTYTLLNAPSLANPTNKYIGVATAYLSSLVAGDRLYVSVRPTHTAFRLPDEASMGKTPIVCVAAGSGLAPFRGFIQERAALLADGRQLAPALLFFGCRGPQMDDLYREELDKWEDMGAVDVRRAYSRVGSEETEARGCKHVQDRLLRDREEVRVQWENGARVYVCGSRHVGEQVKQAMGKIVLGDDATEDQVTQWYEGVRNERYATDVFD</sequence>
<dbReference type="Gene3D" id="1.10.630.10">
    <property type="entry name" value="Cytochrome P450"/>
    <property type="match status" value="1"/>
</dbReference>
<dbReference type="Gene3D" id="3.40.50.80">
    <property type="entry name" value="Nucleotide-binding domain of ferredoxin-NADP reductase (FNR) module"/>
    <property type="match status" value="1"/>
</dbReference>
<comment type="cofactor">
    <cofactor evidence="1 16 17">
        <name>heme</name>
        <dbReference type="ChEBI" id="CHEBI:30413"/>
    </cofactor>
</comment>
<dbReference type="CDD" id="cd06206">
    <property type="entry name" value="bifunctional_CYPOR"/>
    <property type="match status" value="1"/>
</dbReference>
<dbReference type="EMBL" id="JAHCVI010000003">
    <property type="protein sequence ID" value="KAG7288402.1"/>
    <property type="molecule type" value="Genomic_DNA"/>
</dbReference>
<evidence type="ECO:0000256" key="15">
    <source>
        <dbReference type="ARBA" id="ARBA00049342"/>
    </source>
</evidence>
<evidence type="ECO:0000256" key="1">
    <source>
        <dbReference type="ARBA" id="ARBA00001971"/>
    </source>
</evidence>
<evidence type="ECO:0000256" key="2">
    <source>
        <dbReference type="ARBA" id="ARBA00010018"/>
    </source>
</evidence>
<dbReference type="SUPFAM" id="SSF52218">
    <property type="entry name" value="Flavoproteins"/>
    <property type="match status" value="1"/>
</dbReference>
<dbReference type="PRINTS" id="PR00385">
    <property type="entry name" value="P450"/>
</dbReference>
<dbReference type="GO" id="GO:0070330">
    <property type="term" value="F:aromatase activity"/>
    <property type="evidence" value="ECO:0007669"/>
    <property type="project" value="UniProtKB-UniRule"/>
</dbReference>
<evidence type="ECO:0000256" key="4">
    <source>
        <dbReference type="ARBA" id="ARBA00022617"/>
    </source>
</evidence>
<keyword evidence="12 16" id="KW-0408">Iron</keyword>
<dbReference type="GO" id="GO:0005506">
    <property type="term" value="F:iron ion binding"/>
    <property type="evidence" value="ECO:0007669"/>
    <property type="project" value="UniProtKB-UniRule"/>
</dbReference>
<dbReference type="PIRSF" id="PIRSF000209">
    <property type="entry name" value="Bifunctional_P450_P450R"/>
    <property type="match status" value="1"/>
</dbReference>
<name>A0AAD4EVT1_9PEZI</name>
<dbReference type="FunFam" id="1.20.990.10:FF:000011">
    <property type="entry name" value="Bifunctional cytochrome P450/NADPH--P450 reductase"/>
    <property type="match status" value="1"/>
</dbReference>
<dbReference type="Pfam" id="PF00667">
    <property type="entry name" value="FAD_binding_1"/>
    <property type="match status" value="1"/>
</dbReference>
<evidence type="ECO:0000259" key="20">
    <source>
        <dbReference type="PROSITE" id="PS51384"/>
    </source>
</evidence>
<keyword evidence="11 16" id="KW-0560">Oxidoreductase</keyword>
<dbReference type="InterPro" id="IPR001433">
    <property type="entry name" value="OxRdtase_FAD/NAD-bd"/>
</dbReference>
<dbReference type="PROSITE" id="PS00086">
    <property type="entry name" value="CYTOCHROME_P450"/>
    <property type="match status" value="1"/>
</dbReference>
<comment type="similarity">
    <text evidence="2 16">In the N-terminal section; belongs to the cytochrome P450 family.</text>
</comment>
<dbReference type="Pfam" id="PF00175">
    <property type="entry name" value="NAD_binding_1"/>
    <property type="match status" value="1"/>
</dbReference>
<dbReference type="GO" id="GO:0010181">
    <property type="term" value="F:FMN binding"/>
    <property type="evidence" value="ECO:0007669"/>
    <property type="project" value="UniProtKB-UniRule"/>
</dbReference>
<dbReference type="InterPro" id="IPR029039">
    <property type="entry name" value="Flavoprotein-like_sf"/>
</dbReference>
<dbReference type="InterPro" id="IPR023206">
    <property type="entry name" value="Bifunctional_P450_P450_red"/>
</dbReference>
<dbReference type="CDD" id="cd11068">
    <property type="entry name" value="CYP120A1"/>
    <property type="match status" value="1"/>
</dbReference>
<dbReference type="Gene3D" id="1.20.990.10">
    <property type="entry name" value="NADPH-cytochrome p450 Reductase, Chain A, domain 3"/>
    <property type="match status" value="1"/>
</dbReference>
<evidence type="ECO:0000259" key="19">
    <source>
        <dbReference type="PROSITE" id="PS50902"/>
    </source>
</evidence>
<dbReference type="PROSITE" id="PS51384">
    <property type="entry name" value="FAD_FR"/>
    <property type="match status" value="1"/>
</dbReference>
<dbReference type="Pfam" id="PF00067">
    <property type="entry name" value="p450"/>
    <property type="match status" value="1"/>
</dbReference>
<evidence type="ECO:0000256" key="3">
    <source>
        <dbReference type="ARBA" id="ARBA00022448"/>
    </source>
</evidence>
<dbReference type="InterPro" id="IPR039261">
    <property type="entry name" value="FNR_nucleotide-bd"/>
</dbReference>
<dbReference type="PRINTS" id="PR00463">
    <property type="entry name" value="EP450I"/>
</dbReference>
<dbReference type="InterPro" id="IPR017927">
    <property type="entry name" value="FAD-bd_FR_type"/>
</dbReference>
<dbReference type="InterPro" id="IPR017938">
    <property type="entry name" value="Riboflavin_synthase-like_b-brl"/>
</dbReference>
<dbReference type="Pfam" id="PF00258">
    <property type="entry name" value="Flavodoxin_1"/>
    <property type="match status" value="1"/>
</dbReference>
<comment type="catalytic activity">
    <reaction evidence="14 16">
        <text>an organic molecule + reduced [NADPH--hemoprotein reductase] + O2 = an alcohol + oxidized [NADPH--hemoprotein reductase] + H2O + H(+)</text>
        <dbReference type="Rhea" id="RHEA:17149"/>
        <dbReference type="Rhea" id="RHEA-COMP:11964"/>
        <dbReference type="Rhea" id="RHEA-COMP:11965"/>
        <dbReference type="ChEBI" id="CHEBI:15377"/>
        <dbReference type="ChEBI" id="CHEBI:15378"/>
        <dbReference type="ChEBI" id="CHEBI:15379"/>
        <dbReference type="ChEBI" id="CHEBI:30879"/>
        <dbReference type="ChEBI" id="CHEBI:57618"/>
        <dbReference type="ChEBI" id="CHEBI:58210"/>
        <dbReference type="ChEBI" id="CHEBI:142491"/>
        <dbReference type="EC" id="1.14.14.1"/>
    </reaction>
</comment>
<evidence type="ECO:0000256" key="16">
    <source>
        <dbReference type="PIRNR" id="PIRNR000209"/>
    </source>
</evidence>
<dbReference type="PANTHER" id="PTHR19384:SF127">
    <property type="entry name" value="BIFUNCTIONAL CYTOCHROME P450_NADPH--P450 REDUCTASE"/>
    <property type="match status" value="1"/>
</dbReference>
<gene>
    <name evidence="21" type="ORF">NEMBOFW57_007934</name>
</gene>
<dbReference type="PANTHER" id="PTHR19384">
    <property type="entry name" value="NITRIC OXIDE SYNTHASE-RELATED"/>
    <property type="match status" value="1"/>
</dbReference>
<dbReference type="InterPro" id="IPR017972">
    <property type="entry name" value="Cyt_P450_CS"/>
</dbReference>
<dbReference type="Gene3D" id="2.40.30.10">
    <property type="entry name" value="Translation factors"/>
    <property type="match status" value="1"/>
</dbReference>
<accession>A0AAD4EVT1</accession>
<dbReference type="SUPFAM" id="SSF63380">
    <property type="entry name" value="Riboflavin synthase domain-like"/>
    <property type="match status" value="1"/>
</dbReference>
<dbReference type="GO" id="GO:0020037">
    <property type="term" value="F:heme binding"/>
    <property type="evidence" value="ECO:0007669"/>
    <property type="project" value="UniProtKB-UniRule"/>
</dbReference>
<keyword evidence="7 16" id="KW-0479">Metal-binding</keyword>
<dbReference type="InterPro" id="IPR036396">
    <property type="entry name" value="Cyt_P450_sf"/>
</dbReference>
<feature type="region of interest" description="Disordered" evidence="18">
    <location>
        <begin position="472"/>
        <end position="500"/>
    </location>
</feature>
<keyword evidence="9 16" id="KW-0521">NADP</keyword>
<feature type="compositionally biased region" description="Polar residues" evidence="18">
    <location>
        <begin position="476"/>
        <end position="485"/>
    </location>
</feature>
<organism evidence="21 22">
    <name type="scientific">Staphylotrichum longicolle</name>
    <dbReference type="NCBI Taxonomy" id="669026"/>
    <lineage>
        <taxon>Eukaryota</taxon>
        <taxon>Fungi</taxon>
        <taxon>Dikarya</taxon>
        <taxon>Ascomycota</taxon>
        <taxon>Pezizomycotina</taxon>
        <taxon>Sordariomycetes</taxon>
        <taxon>Sordariomycetidae</taxon>
        <taxon>Sordariales</taxon>
        <taxon>Chaetomiaceae</taxon>
        <taxon>Staphylotrichum</taxon>
    </lineage>
</organism>
<evidence type="ECO:0000313" key="21">
    <source>
        <dbReference type="EMBL" id="KAG7288402.1"/>
    </source>
</evidence>
<dbReference type="InterPro" id="IPR023173">
    <property type="entry name" value="NADPH_Cyt_P450_Rdtase_alpha"/>
</dbReference>
<feature type="binding site" description="axial binding residue" evidence="17">
    <location>
        <position position="408"/>
    </location>
    <ligand>
        <name>heme</name>
        <dbReference type="ChEBI" id="CHEBI:30413"/>
    </ligand>
    <ligandPart>
        <name>Fe</name>
        <dbReference type="ChEBI" id="CHEBI:18248"/>
    </ligandPart>
</feature>
<dbReference type="GO" id="GO:0005829">
    <property type="term" value="C:cytosol"/>
    <property type="evidence" value="ECO:0007669"/>
    <property type="project" value="TreeGrafter"/>
</dbReference>
<dbReference type="Proteomes" id="UP001197093">
    <property type="component" value="Unassembled WGS sequence"/>
</dbReference>
<evidence type="ECO:0000313" key="22">
    <source>
        <dbReference type="Proteomes" id="UP001197093"/>
    </source>
</evidence>
<keyword evidence="6 16" id="KW-0288">FMN</keyword>
<dbReference type="EC" id="1.6.2.4" evidence="16"/>
<evidence type="ECO:0000256" key="9">
    <source>
        <dbReference type="ARBA" id="ARBA00022857"/>
    </source>
</evidence>
<dbReference type="FunFam" id="1.10.630.10:FF:000040">
    <property type="entry name" value="Bifunctional cytochrome P450/NADPH--P450 reductase"/>
    <property type="match status" value="1"/>
</dbReference>
<keyword evidence="8 16" id="KW-0274">FAD</keyword>
<evidence type="ECO:0000256" key="10">
    <source>
        <dbReference type="ARBA" id="ARBA00022982"/>
    </source>
</evidence>
<protein>
    <recommendedName>
        <fullName evidence="16">Bifunctional cytochrome P450/NADPH--P450 reductase</fullName>
    </recommendedName>
    <domain>
        <recommendedName>
            <fullName evidence="16">Cytochrome P450</fullName>
            <ecNumber evidence="16">1.14.14.1</ecNumber>
        </recommendedName>
    </domain>
    <domain>
        <recommendedName>
            <fullName evidence="16">NADPH--cytochrome P450 reductase</fullName>
            <ecNumber evidence="16">1.6.2.4</ecNumber>
        </recommendedName>
    </domain>
</protein>
<dbReference type="PROSITE" id="PS50902">
    <property type="entry name" value="FLAVODOXIN_LIKE"/>
    <property type="match status" value="1"/>
</dbReference>
<dbReference type="GO" id="GO:0003958">
    <property type="term" value="F:NADPH-hemoprotein reductase activity"/>
    <property type="evidence" value="ECO:0007669"/>
    <property type="project" value="UniProtKB-UniRule"/>
</dbReference>